<keyword evidence="2" id="KW-1185">Reference proteome</keyword>
<reference evidence="1" key="1">
    <citation type="submission" date="2021-02" db="EMBL/GenBank/DDBJ databases">
        <authorList>
            <consortium name="DOE Joint Genome Institute"/>
            <person name="Ahrendt S."/>
            <person name="Looney B.P."/>
            <person name="Miyauchi S."/>
            <person name="Morin E."/>
            <person name="Drula E."/>
            <person name="Courty P.E."/>
            <person name="Chicoki N."/>
            <person name="Fauchery L."/>
            <person name="Kohler A."/>
            <person name="Kuo A."/>
            <person name="Labutti K."/>
            <person name="Pangilinan J."/>
            <person name="Lipzen A."/>
            <person name="Riley R."/>
            <person name="Andreopoulos W."/>
            <person name="He G."/>
            <person name="Johnson J."/>
            <person name="Barry K.W."/>
            <person name="Grigoriev I.V."/>
            <person name="Nagy L."/>
            <person name="Hibbett D."/>
            <person name="Henrissat B."/>
            <person name="Matheny P.B."/>
            <person name="Labbe J."/>
            <person name="Martin F."/>
        </authorList>
    </citation>
    <scope>NUCLEOTIDE SEQUENCE</scope>
    <source>
        <strain evidence="1">FP105234-sp</strain>
    </source>
</reference>
<proteinExistence type="predicted"/>
<name>A0ACB8R134_9AGAM</name>
<evidence type="ECO:0000313" key="2">
    <source>
        <dbReference type="Proteomes" id="UP000814033"/>
    </source>
</evidence>
<accession>A0ACB8R134</accession>
<sequence>MSLSMPMDQPDILTIPPSMPMDSESVLQRAVVRAAELHEEKSYGSGIYTRVFHLGDYDDSDASYHHLSVKYNDQGTTKAEMAALKFLYALACKDGDAAPLVPQVVHSFYCPHGLGYIVMKRIELRTVPDHELYAKAAEAVLWLRAQRPPPMEVFGSLGASYARHAVFKYFEAPLKFTGVAAVQRYFNTVVNRVRILRRGTLKIADVFFEGEEIVLTQSDMAPSNFGVSSDGRAVIFDAATIQALPVTLADFTLLRTTPFATAVSKHVFGDERAMRLASPNLASLAEVRRLLFMAADATFGVDEDGNTGPTVGIVPESPSAVTHLVTVCEPARSGPRKASSQTAKL</sequence>
<evidence type="ECO:0000313" key="1">
    <source>
        <dbReference type="EMBL" id="KAI0037799.1"/>
    </source>
</evidence>
<organism evidence="1 2">
    <name type="scientific">Auriscalpium vulgare</name>
    <dbReference type="NCBI Taxonomy" id="40419"/>
    <lineage>
        <taxon>Eukaryota</taxon>
        <taxon>Fungi</taxon>
        <taxon>Dikarya</taxon>
        <taxon>Basidiomycota</taxon>
        <taxon>Agaricomycotina</taxon>
        <taxon>Agaricomycetes</taxon>
        <taxon>Russulales</taxon>
        <taxon>Auriscalpiaceae</taxon>
        <taxon>Auriscalpium</taxon>
    </lineage>
</organism>
<gene>
    <name evidence="1" type="ORF">FA95DRAFT_1578590</name>
</gene>
<comment type="caution">
    <text evidence="1">The sequence shown here is derived from an EMBL/GenBank/DDBJ whole genome shotgun (WGS) entry which is preliminary data.</text>
</comment>
<dbReference type="Proteomes" id="UP000814033">
    <property type="component" value="Unassembled WGS sequence"/>
</dbReference>
<reference evidence="1" key="2">
    <citation type="journal article" date="2022" name="New Phytol.">
        <title>Evolutionary transition to the ectomycorrhizal habit in the genomes of a hyperdiverse lineage of mushroom-forming fungi.</title>
        <authorList>
            <person name="Looney B."/>
            <person name="Miyauchi S."/>
            <person name="Morin E."/>
            <person name="Drula E."/>
            <person name="Courty P.E."/>
            <person name="Kohler A."/>
            <person name="Kuo A."/>
            <person name="LaButti K."/>
            <person name="Pangilinan J."/>
            <person name="Lipzen A."/>
            <person name="Riley R."/>
            <person name="Andreopoulos W."/>
            <person name="He G."/>
            <person name="Johnson J."/>
            <person name="Nolan M."/>
            <person name="Tritt A."/>
            <person name="Barry K.W."/>
            <person name="Grigoriev I.V."/>
            <person name="Nagy L.G."/>
            <person name="Hibbett D."/>
            <person name="Henrissat B."/>
            <person name="Matheny P.B."/>
            <person name="Labbe J."/>
            <person name="Martin F.M."/>
        </authorList>
    </citation>
    <scope>NUCLEOTIDE SEQUENCE</scope>
    <source>
        <strain evidence="1">FP105234-sp</strain>
    </source>
</reference>
<protein>
    <submittedName>
        <fullName evidence="1">Uncharacterized protein</fullName>
    </submittedName>
</protein>
<dbReference type="EMBL" id="MU276710">
    <property type="protein sequence ID" value="KAI0037799.1"/>
    <property type="molecule type" value="Genomic_DNA"/>
</dbReference>